<dbReference type="CDD" id="cd03089">
    <property type="entry name" value="PMM_PGM"/>
    <property type="match status" value="1"/>
</dbReference>
<evidence type="ECO:0000256" key="7">
    <source>
        <dbReference type="ARBA" id="ARBA00022723"/>
    </source>
</evidence>
<comment type="pathway">
    <text evidence="3">Nucleotide-sugar biosynthesis; GDP-alpha-D-mannose biosynthesis; alpha-D-mannose 1-phosphate from D-fructose 6-phosphate: step 2/2.</text>
</comment>
<dbReference type="Pfam" id="PF02880">
    <property type="entry name" value="PGM_PMM_III"/>
    <property type="match status" value="1"/>
</dbReference>
<evidence type="ECO:0000256" key="2">
    <source>
        <dbReference type="ARBA" id="ARBA00001946"/>
    </source>
</evidence>
<sequence>MNIKHKFPLNIFRAYDIRGKLTNLTPAIIRSIAVALAAQYVEAGQKQIVIGYDARLTSPTYANIIQQIFEHQGLEVINIGCCSTPMMYYIARDYAGNGIMVTASHNPKSDNGIKWILKGEPPSPEAIQQVGLYAEGFTDQVIELPNLDHFHKIIPQYCLKYQQALLSDIQLSQPLKVVLDGLHGSAGRCAKSVLEKLGCDVIALRCEANGHFPDHAPDPSHAEHLKHLQQAIISEKADIGIALDGDGDRVVLLDEQAHIISPDRLLSLFAQMCLQQHPHKEIVFDVKCSRMVADTVEQLNGKAKMIRTGSSFLRSYLSQSNGRAVFGGEYAGHYVFNDGRGFGYDDGLYAALRVMEYLTQSEATSLSELFTAFPERYCTEDIYISTHDASPQQVLNNIEIISHRLAARLSKIDGVRLDFDDGFGIIRASNTGEYFTVRFDADNPDRLVEIRQKFISMLQDQYPQIAQELAQS</sequence>
<comment type="catalytic activity">
    <reaction evidence="1">
        <text>alpha-D-mannose 1-phosphate = D-mannose 6-phosphate</text>
        <dbReference type="Rhea" id="RHEA:11140"/>
        <dbReference type="ChEBI" id="CHEBI:58409"/>
        <dbReference type="ChEBI" id="CHEBI:58735"/>
        <dbReference type="EC" id="5.4.2.8"/>
    </reaction>
</comment>
<dbReference type="SUPFAM" id="SSF53738">
    <property type="entry name" value="Phosphoglucomutase, first 3 domains"/>
    <property type="match status" value="3"/>
</dbReference>
<dbReference type="GO" id="GO:0000287">
    <property type="term" value="F:magnesium ion binding"/>
    <property type="evidence" value="ECO:0007669"/>
    <property type="project" value="InterPro"/>
</dbReference>
<evidence type="ECO:0000313" key="14">
    <source>
        <dbReference type="EMBL" id="QER40266.1"/>
    </source>
</evidence>
<dbReference type="EC" id="5.4.2.8" evidence="5"/>
<reference evidence="14 15" key="1">
    <citation type="submission" date="2019-09" db="EMBL/GenBank/DDBJ databases">
        <title>Acinetobacter sp. C16S1 isolated from saline soil.</title>
        <authorList>
            <person name="Xu L."/>
            <person name="Sun J.-Q."/>
        </authorList>
    </citation>
    <scope>NUCLEOTIDE SEQUENCE [LARGE SCALE GENOMIC DNA]</scope>
    <source>
        <strain evidence="14 15">C16S1</strain>
    </source>
</reference>
<protein>
    <recommendedName>
        <fullName evidence="5">phosphomannomutase</fullName>
        <ecNumber evidence="5">5.4.2.8</ecNumber>
    </recommendedName>
</protein>
<evidence type="ECO:0000256" key="4">
    <source>
        <dbReference type="ARBA" id="ARBA00010231"/>
    </source>
</evidence>
<dbReference type="Pfam" id="PF02878">
    <property type="entry name" value="PGM_PMM_I"/>
    <property type="match status" value="1"/>
</dbReference>
<evidence type="ECO:0000256" key="9">
    <source>
        <dbReference type="ARBA" id="ARBA00023235"/>
    </source>
</evidence>
<dbReference type="InterPro" id="IPR016055">
    <property type="entry name" value="A-D-PHexomutase_a/b/a-I/II/III"/>
</dbReference>
<evidence type="ECO:0000256" key="3">
    <source>
        <dbReference type="ARBA" id="ARBA00004699"/>
    </source>
</evidence>
<evidence type="ECO:0000313" key="15">
    <source>
        <dbReference type="Proteomes" id="UP000325177"/>
    </source>
</evidence>
<evidence type="ECO:0000259" key="13">
    <source>
        <dbReference type="Pfam" id="PF02880"/>
    </source>
</evidence>
<evidence type="ECO:0000256" key="8">
    <source>
        <dbReference type="ARBA" id="ARBA00022842"/>
    </source>
</evidence>
<keyword evidence="15" id="KW-1185">Reference proteome</keyword>
<dbReference type="InterPro" id="IPR005845">
    <property type="entry name" value="A-D-PHexomutase_a/b/a-II"/>
</dbReference>
<evidence type="ECO:0000256" key="5">
    <source>
        <dbReference type="ARBA" id="ARBA00012730"/>
    </source>
</evidence>
<dbReference type="Gene3D" id="3.40.120.10">
    <property type="entry name" value="Alpha-D-Glucose-1,6-Bisphosphate, subunit A, domain 3"/>
    <property type="match status" value="3"/>
</dbReference>
<dbReference type="InterPro" id="IPR005844">
    <property type="entry name" value="A-D-PHexomutase_a/b/a-I"/>
</dbReference>
<dbReference type="Gene3D" id="3.30.310.50">
    <property type="entry name" value="Alpha-D-phosphohexomutase, C-terminal domain"/>
    <property type="match status" value="1"/>
</dbReference>
<keyword evidence="7 10" id="KW-0479">Metal-binding</keyword>
<dbReference type="SUPFAM" id="SSF55957">
    <property type="entry name" value="Phosphoglucomutase, C-terminal domain"/>
    <property type="match status" value="1"/>
</dbReference>
<feature type="domain" description="Alpha-D-phosphohexomutase alpha/beta/alpha" evidence="12">
    <location>
        <begin position="160"/>
        <end position="255"/>
    </location>
</feature>
<keyword evidence="8 10" id="KW-0460">Magnesium</keyword>
<dbReference type="InterPro" id="IPR005846">
    <property type="entry name" value="A-D-PHexomutase_a/b/a-III"/>
</dbReference>
<name>A0A5P1UYJ7_9GAMM</name>
<dbReference type="GO" id="GO:0005975">
    <property type="term" value="P:carbohydrate metabolic process"/>
    <property type="evidence" value="ECO:0007669"/>
    <property type="project" value="InterPro"/>
</dbReference>
<organism evidence="14 15">
    <name type="scientific">Acinetobacter suaedae</name>
    <dbReference type="NCBI Taxonomy" id="2609668"/>
    <lineage>
        <taxon>Bacteria</taxon>
        <taxon>Pseudomonadati</taxon>
        <taxon>Pseudomonadota</taxon>
        <taxon>Gammaproteobacteria</taxon>
        <taxon>Moraxellales</taxon>
        <taxon>Moraxellaceae</taxon>
        <taxon>Acinetobacter</taxon>
    </lineage>
</organism>
<dbReference type="Proteomes" id="UP000325177">
    <property type="component" value="Chromosome"/>
</dbReference>
<dbReference type="GO" id="GO:0004615">
    <property type="term" value="F:phosphomannomutase activity"/>
    <property type="evidence" value="ECO:0007669"/>
    <property type="project" value="UniProtKB-EC"/>
</dbReference>
<gene>
    <name evidence="14" type="ORF">F2A31_11340</name>
</gene>
<proteinExistence type="inferred from homology"/>
<feature type="domain" description="Alpha-D-phosphohexomutase alpha/beta/alpha" evidence="13">
    <location>
        <begin position="262"/>
        <end position="377"/>
    </location>
</feature>
<dbReference type="InterPro" id="IPR036900">
    <property type="entry name" value="A-D-PHexomutase_C_sf"/>
</dbReference>
<dbReference type="Pfam" id="PF02879">
    <property type="entry name" value="PGM_PMM_II"/>
    <property type="match status" value="1"/>
</dbReference>
<accession>A0A5P1UYJ7</accession>
<evidence type="ECO:0000256" key="1">
    <source>
        <dbReference type="ARBA" id="ARBA00000586"/>
    </source>
</evidence>
<comment type="cofactor">
    <cofactor evidence="2">
        <name>Mg(2+)</name>
        <dbReference type="ChEBI" id="CHEBI:18420"/>
    </cofactor>
</comment>
<dbReference type="PANTHER" id="PTHR43771:SF2">
    <property type="entry name" value="PHOSPHOMANNOMUTASE_PHOSPHOGLUCOMUTASE"/>
    <property type="match status" value="1"/>
</dbReference>
<keyword evidence="6" id="KW-0597">Phosphoprotein</keyword>
<dbReference type="KEGG" id="asue:F2A31_11340"/>
<dbReference type="EMBL" id="CP043909">
    <property type="protein sequence ID" value="QER40266.1"/>
    <property type="molecule type" value="Genomic_DNA"/>
</dbReference>
<evidence type="ECO:0000259" key="12">
    <source>
        <dbReference type="Pfam" id="PF02879"/>
    </source>
</evidence>
<dbReference type="PANTHER" id="PTHR43771">
    <property type="entry name" value="PHOSPHOMANNOMUTASE"/>
    <property type="match status" value="1"/>
</dbReference>
<dbReference type="RefSeq" id="WP_150026467.1">
    <property type="nucleotide sequence ID" value="NZ_CP043909.1"/>
</dbReference>
<dbReference type="InterPro" id="IPR005841">
    <property type="entry name" value="Alpha-D-phosphohexomutase_SF"/>
</dbReference>
<evidence type="ECO:0000256" key="10">
    <source>
        <dbReference type="RuleBase" id="RU004326"/>
    </source>
</evidence>
<dbReference type="AlphaFoldDB" id="A0A5P1UYJ7"/>
<dbReference type="PROSITE" id="PS00710">
    <property type="entry name" value="PGM_PMM"/>
    <property type="match status" value="1"/>
</dbReference>
<comment type="similarity">
    <text evidence="4 10">Belongs to the phosphohexose mutase family.</text>
</comment>
<feature type="domain" description="Alpha-D-phosphohexomutase alpha/beta/alpha" evidence="11">
    <location>
        <begin position="11"/>
        <end position="129"/>
    </location>
</feature>
<keyword evidence="9" id="KW-0413">Isomerase</keyword>
<evidence type="ECO:0000256" key="6">
    <source>
        <dbReference type="ARBA" id="ARBA00022553"/>
    </source>
</evidence>
<dbReference type="InterPro" id="IPR016066">
    <property type="entry name" value="A-D-PHexomutase_CS"/>
</dbReference>
<dbReference type="PRINTS" id="PR00509">
    <property type="entry name" value="PGMPMM"/>
</dbReference>
<evidence type="ECO:0000259" key="11">
    <source>
        <dbReference type="Pfam" id="PF02878"/>
    </source>
</evidence>